<proteinExistence type="predicted"/>
<name>U4L530_PYROM</name>
<dbReference type="GO" id="GO:0043625">
    <property type="term" value="C:delta DNA polymerase complex"/>
    <property type="evidence" value="ECO:0007669"/>
    <property type="project" value="TreeGrafter"/>
</dbReference>
<reference evidence="2 3" key="1">
    <citation type="journal article" date="2013" name="PLoS Genet.">
        <title>The genome and development-dependent transcriptomes of Pyronema confluens: a window into fungal evolution.</title>
        <authorList>
            <person name="Traeger S."/>
            <person name="Altegoer F."/>
            <person name="Freitag M."/>
            <person name="Gabaldon T."/>
            <person name="Kempken F."/>
            <person name="Kumar A."/>
            <person name="Marcet-Houben M."/>
            <person name="Poggeler S."/>
            <person name="Stajich J.E."/>
            <person name="Nowrousian M."/>
        </authorList>
    </citation>
    <scope>NUCLEOTIDE SEQUENCE [LARGE SCALE GENOMIC DNA]</scope>
    <source>
        <strain evidence="3">CBS 100304</strain>
        <tissue evidence="2">Vegetative mycelium</tissue>
    </source>
</reference>
<dbReference type="AlphaFoldDB" id="U4L530"/>
<accession>U4L530</accession>
<dbReference type="InterPro" id="IPR007218">
    <property type="entry name" value="DNA_pol_delta_4"/>
</dbReference>
<gene>
    <name evidence="2" type="ORF">PCON_06992</name>
</gene>
<feature type="region of interest" description="Disordered" evidence="1">
    <location>
        <begin position="62"/>
        <end position="101"/>
    </location>
</feature>
<protein>
    <submittedName>
        <fullName evidence="2">Similar to DNA polymerase delta subunit 4 acc. no. O59835</fullName>
    </submittedName>
</protein>
<dbReference type="OMA" id="HYGPCTG"/>
<evidence type="ECO:0000313" key="2">
    <source>
        <dbReference type="EMBL" id="CCX07403.1"/>
    </source>
</evidence>
<feature type="compositionally biased region" description="Polar residues" evidence="1">
    <location>
        <begin position="11"/>
        <end position="22"/>
    </location>
</feature>
<dbReference type="Proteomes" id="UP000018144">
    <property type="component" value="Unassembled WGS sequence"/>
</dbReference>
<dbReference type="STRING" id="1076935.U4L530"/>
<evidence type="ECO:0000256" key="1">
    <source>
        <dbReference type="SAM" id="MobiDB-lite"/>
    </source>
</evidence>
<evidence type="ECO:0000313" key="3">
    <source>
        <dbReference type="Proteomes" id="UP000018144"/>
    </source>
</evidence>
<keyword evidence="3" id="KW-1185">Reference proteome</keyword>
<dbReference type="Pfam" id="PF04081">
    <property type="entry name" value="DNA_pol_delta_4"/>
    <property type="match status" value="1"/>
</dbReference>
<sequence>MPPKRTATKPARQSTLSFNTKVTKPARSPSKKLNGKHEGVKATKSRTVTADIFRDSQDSDVVKIEPPKTSPKKVEVTKKDARELKTPAKEDKLMAEKQEEDKIEAPKISQAKIKAYYTAILSSRLVAPVHQSDLSTTEKILRHFDLSSQYGPCIGISRVARWRRAEVLGLKPPMEVLAVALEKDAETMAEIDGFFEGGKGE</sequence>
<dbReference type="eggNOG" id="ENOG502SC9I">
    <property type="taxonomic scope" value="Eukaryota"/>
</dbReference>
<dbReference type="PANTHER" id="PTHR14303">
    <property type="entry name" value="DNA POLYMERASE DELTA SUBUNIT 4"/>
    <property type="match status" value="1"/>
</dbReference>
<dbReference type="EMBL" id="HF935350">
    <property type="protein sequence ID" value="CCX07403.1"/>
    <property type="molecule type" value="Genomic_DNA"/>
</dbReference>
<dbReference type="PANTHER" id="PTHR14303:SF0">
    <property type="entry name" value="DNA POLYMERASE DELTA SUBUNIT 4"/>
    <property type="match status" value="1"/>
</dbReference>
<dbReference type="GO" id="GO:0000731">
    <property type="term" value="P:DNA synthesis involved in DNA repair"/>
    <property type="evidence" value="ECO:0007669"/>
    <property type="project" value="InterPro"/>
</dbReference>
<dbReference type="GO" id="GO:0006261">
    <property type="term" value="P:DNA-templated DNA replication"/>
    <property type="evidence" value="ECO:0007669"/>
    <property type="project" value="TreeGrafter"/>
</dbReference>
<dbReference type="OrthoDB" id="337486at2759"/>
<dbReference type="GO" id="GO:0003887">
    <property type="term" value="F:DNA-directed DNA polymerase activity"/>
    <property type="evidence" value="ECO:0007669"/>
    <property type="project" value="TreeGrafter"/>
</dbReference>
<feature type="region of interest" description="Disordered" evidence="1">
    <location>
        <begin position="1"/>
        <end position="46"/>
    </location>
</feature>
<organism evidence="2 3">
    <name type="scientific">Pyronema omphalodes (strain CBS 100304)</name>
    <name type="common">Pyronema confluens</name>
    <dbReference type="NCBI Taxonomy" id="1076935"/>
    <lineage>
        <taxon>Eukaryota</taxon>
        <taxon>Fungi</taxon>
        <taxon>Dikarya</taxon>
        <taxon>Ascomycota</taxon>
        <taxon>Pezizomycotina</taxon>
        <taxon>Pezizomycetes</taxon>
        <taxon>Pezizales</taxon>
        <taxon>Pyronemataceae</taxon>
        <taxon>Pyronema</taxon>
    </lineage>
</organism>